<dbReference type="Pfam" id="PF13620">
    <property type="entry name" value="CarboxypepD_reg"/>
    <property type="match status" value="1"/>
</dbReference>
<keyword evidence="3" id="KW-0998">Cell outer membrane</keyword>
<dbReference type="SUPFAM" id="SSF56935">
    <property type="entry name" value="Porins"/>
    <property type="match status" value="1"/>
</dbReference>
<feature type="domain" description="Outer membrane protein beta-barrel" evidence="6">
    <location>
        <begin position="373"/>
        <end position="785"/>
    </location>
</feature>
<feature type="compositionally biased region" description="Gly residues" evidence="4">
    <location>
        <begin position="811"/>
        <end position="825"/>
    </location>
</feature>
<organism evidence="7 8">
    <name type="scientific">Niabella pedocola</name>
    <dbReference type="NCBI Taxonomy" id="1752077"/>
    <lineage>
        <taxon>Bacteria</taxon>
        <taxon>Pseudomonadati</taxon>
        <taxon>Bacteroidota</taxon>
        <taxon>Chitinophagia</taxon>
        <taxon>Chitinophagales</taxon>
        <taxon>Chitinophagaceae</taxon>
        <taxon>Niabella</taxon>
    </lineage>
</organism>
<evidence type="ECO:0000313" key="7">
    <source>
        <dbReference type="EMBL" id="MCD2424967.1"/>
    </source>
</evidence>
<gene>
    <name evidence="7" type="ORF">LQ567_19440</name>
</gene>
<dbReference type="PANTHER" id="PTHR40980">
    <property type="entry name" value="PLUG DOMAIN-CONTAINING PROTEIN"/>
    <property type="match status" value="1"/>
</dbReference>
<evidence type="ECO:0000259" key="6">
    <source>
        <dbReference type="Pfam" id="PF14905"/>
    </source>
</evidence>
<evidence type="ECO:0000313" key="8">
    <source>
        <dbReference type="Proteomes" id="UP001199816"/>
    </source>
</evidence>
<dbReference type="InterPro" id="IPR037066">
    <property type="entry name" value="Plug_dom_sf"/>
</dbReference>
<feature type="chain" id="PRO_5047017178" evidence="5">
    <location>
        <begin position="20"/>
        <end position="825"/>
    </location>
</feature>
<accession>A0ABS8PXF0</accession>
<reference evidence="7 8" key="1">
    <citation type="submission" date="2021-11" db="EMBL/GenBank/DDBJ databases">
        <title>Genomic of Niabella pedocola.</title>
        <authorList>
            <person name="Wu T."/>
        </authorList>
    </citation>
    <scope>NUCLEOTIDE SEQUENCE [LARGE SCALE GENOMIC DNA]</scope>
    <source>
        <strain evidence="7 8">JCM 31011</strain>
    </source>
</reference>
<comment type="subcellular location">
    <subcellularLocation>
        <location evidence="1">Cell outer membrane</location>
    </subcellularLocation>
</comment>
<dbReference type="Gene3D" id="2.170.130.10">
    <property type="entry name" value="TonB-dependent receptor, plug domain"/>
    <property type="match status" value="1"/>
</dbReference>
<evidence type="ECO:0000256" key="1">
    <source>
        <dbReference type="ARBA" id="ARBA00004442"/>
    </source>
</evidence>
<keyword evidence="8" id="KW-1185">Reference proteome</keyword>
<dbReference type="SUPFAM" id="SSF49464">
    <property type="entry name" value="Carboxypeptidase regulatory domain-like"/>
    <property type="match status" value="1"/>
</dbReference>
<dbReference type="PANTHER" id="PTHR40980:SF4">
    <property type="entry name" value="TONB-DEPENDENT RECEPTOR-LIKE BETA-BARREL DOMAIN-CONTAINING PROTEIN"/>
    <property type="match status" value="1"/>
</dbReference>
<evidence type="ECO:0000256" key="4">
    <source>
        <dbReference type="SAM" id="MobiDB-lite"/>
    </source>
</evidence>
<evidence type="ECO:0000256" key="5">
    <source>
        <dbReference type="SAM" id="SignalP"/>
    </source>
</evidence>
<proteinExistence type="predicted"/>
<dbReference type="Pfam" id="PF14905">
    <property type="entry name" value="OMP_b-brl_3"/>
    <property type="match status" value="1"/>
</dbReference>
<dbReference type="EMBL" id="JAJNEC010000005">
    <property type="protein sequence ID" value="MCD2424967.1"/>
    <property type="molecule type" value="Genomic_DNA"/>
</dbReference>
<dbReference type="Gene3D" id="2.40.170.20">
    <property type="entry name" value="TonB-dependent receptor, beta-barrel domain"/>
    <property type="match status" value="1"/>
</dbReference>
<dbReference type="InterPro" id="IPR008969">
    <property type="entry name" value="CarboxyPept-like_regulatory"/>
</dbReference>
<protein>
    <submittedName>
        <fullName evidence="7">TonB-dependent receptor</fullName>
    </submittedName>
</protein>
<sequence length="825" mass="91331">MKLLLAPALLFLFQATAQAQTISGNVKDDAGKPAEKATVSLLNAKDSSIVKLNAAKADGGYQFEAIGSGRYLVMATSVGYASGYSPAFDYNGTSLKLEPITLEKSGTQLTGVVVTSRRPLVEVKADKMIVNVEGTVNATGNDGIDLLRRSPGVMVDKDDNISMAGKNGVEVYIDGKPSPLKGSELGNYLRSIQSTSIESIELITNPSAKYEAAGNAGIINIRLKKDKSLGTNGTLTAGYNVGVFSKYNGGLSLNHRGKKFNAYGNYNYSQGLNNNILTLNRDVADTLFDQRTNMIMDRKSHNIKAGVDYYINSKSTVGVMGNATLNDDGFNSSGPMPITPKNTGIVDRILQANTITKGNRDNYNLNANYKYADTSGHELNIDLDYARFDNKNNQRISNIYYAADESTILKKNLYRMYTPTGIDIYSIKTDYQQRFLKGTLGYGFKLGWVNTNNDFQRFDNNGPTEQQDLNNSNKFDYKENINAGYVNYNRQFKGFLIQAGLRVENTNSEGRSTGLVWNSGSSRYDNYDSTLKRNYTDLFPSAAITFNKNPMSQWNFTYSRRIDRPNYSLLNPFEFALNDYTYMKGNTQLTPQYTNSFGITHTYKYKLNTTLNYSHIRDMFAQLVDVTEGSKSFQTTKNLASQDVISLNISYPFSYKSYSLFTNLSSNYSKFKADFGGGSRVINTDAFSANLFTQSTLRFAKTWTAELSTLYVSPFVWQGAFKGKAMGFVDAGLQKTVLQGKGTLKASVSDIFKTMRFRGTSDYAGQYTRVGANWESRQFKVNFTYRFGSAQIKSARQRKTGLDDEKNRASDGGGNGGTPGQGGPK</sequence>
<dbReference type="InterPro" id="IPR036942">
    <property type="entry name" value="Beta-barrel_TonB_sf"/>
</dbReference>
<dbReference type="RefSeq" id="WP_231007316.1">
    <property type="nucleotide sequence ID" value="NZ_JAJNEC010000005.1"/>
</dbReference>
<feature type="region of interest" description="Disordered" evidence="4">
    <location>
        <begin position="793"/>
        <end position="825"/>
    </location>
</feature>
<dbReference type="Gene3D" id="2.60.40.1120">
    <property type="entry name" value="Carboxypeptidase-like, regulatory domain"/>
    <property type="match status" value="1"/>
</dbReference>
<keyword evidence="5" id="KW-0732">Signal</keyword>
<feature type="compositionally biased region" description="Basic and acidic residues" evidence="4">
    <location>
        <begin position="800"/>
        <end position="809"/>
    </location>
</feature>
<evidence type="ECO:0000256" key="2">
    <source>
        <dbReference type="ARBA" id="ARBA00023136"/>
    </source>
</evidence>
<keyword evidence="2" id="KW-0472">Membrane</keyword>
<name>A0ABS8PXF0_9BACT</name>
<comment type="caution">
    <text evidence="7">The sequence shown here is derived from an EMBL/GenBank/DDBJ whole genome shotgun (WGS) entry which is preliminary data.</text>
</comment>
<evidence type="ECO:0000256" key="3">
    <source>
        <dbReference type="ARBA" id="ARBA00023237"/>
    </source>
</evidence>
<dbReference type="Proteomes" id="UP001199816">
    <property type="component" value="Unassembled WGS sequence"/>
</dbReference>
<dbReference type="InterPro" id="IPR041700">
    <property type="entry name" value="OMP_b-brl_3"/>
</dbReference>
<keyword evidence="7" id="KW-0675">Receptor</keyword>
<feature type="signal peptide" evidence="5">
    <location>
        <begin position="1"/>
        <end position="19"/>
    </location>
</feature>